<dbReference type="SMART" id="SM00320">
    <property type="entry name" value="WD40"/>
    <property type="match status" value="13"/>
</dbReference>
<dbReference type="InterPro" id="IPR007111">
    <property type="entry name" value="NACHT_NTPase"/>
</dbReference>
<dbReference type="PROSITE" id="PS00678">
    <property type="entry name" value="WD_REPEATS_1"/>
    <property type="match status" value="10"/>
</dbReference>
<dbReference type="Pfam" id="PF25173">
    <property type="entry name" value="Beta-prop_WDR3_1st"/>
    <property type="match status" value="1"/>
</dbReference>
<feature type="repeat" description="WD" evidence="3">
    <location>
        <begin position="1114"/>
        <end position="1155"/>
    </location>
</feature>
<evidence type="ECO:0000313" key="6">
    <source>
        <dbReference type="Proteomes" id="UP000186391"/>
    </source>
</evidence>
<evidence type="ECO:0000256" key="3">
    <source>
        <dbReference type="PROSITE-ProRule" id="PRU00221"/>
    </source>
</evidence>
<dbReference type="InterPro" id="IPR027417">
    <property type="entry name" value="P-loop_NTPase"/>
</dbReference>
<dbReference type="Pfam" id="PF00805">
    <property type="entry name" value="Pentapeptide"/>
    <property type="match status" value="1"/>
</dbReference>
<dbReference type="PROSITE" id="PS50082">
    <property type="entry name" value="WD_REPEATS_2"/>
    <property type="match status" value="13"/>
</dbReference>
<dbReference type="InterPro" id="IPR058651">
    <property type="entry name" value="HTH_VMAP-M9"/>
</dbReference>
<feature type="repeat" description="WD" evidence="3">
    <location>
        <begin position="988"/>
        <end position="1029"/>
    </location>
</feature>
<dbReference type="PANTHER" id="PTHR22847:SF637">
    <property type="entry name" value="WD REPEAT DOMAIN 5B"/>
    <property type="match status" value="1"/>
</dbReference>
<dbReference type="Gene3D" id="3.40.50.300">
    <property type="entry name" value="P-loop containing nucleotide triphosphate hydrolases"/>
    <property type="match status" value="1"/>
</dbReference>
<feature type="repeat" description="WD" evidence="3">
    <location>
        <begin position="1072"/>
        <end position="1113"/>
    </location>
</feature>
<comment type="caution">
    <text evidence="5">The sequence shown here is derived from an EMBL/GenBank/DDBJ whole genome shotgun (WGS) entry which is preliminary data.</text>
</comment>
<dbReference type="Gene3D" id="2.130.10.10">
    <property type="entry name" value="YVTN repeat-like/Quinoprotein amine dehydrogenase"/>
    <property type="match status" value="7"/>
</dbReference>
<dbReference type="InterPro" id="IPR015943">
    <property type="entry name" value="WD40/YVTN_repeat-like_dom_sf"/>
</dbReference>
<accession>A0A1U7GX05</accession>
<dbReference type="InterPro" id="IPR001646">
    <property type="entry name" value="5peptide_repeat"/>
</dbReference>
<dbReference type="Pfam" id="PF26355">
    <property type="entry name" value="HTH_VMAP-M9"/>
    <property type="match status" value="1"/>
</dbReference>
<dbReference type="OrthoDB" id="567898at2"/>
<dbReference type="InterPro" id="IPR001680">
    <property type="entry name" value="WD40_rpt"/>
</dbReference>
<dbReference type="PROSITE" id="PS50837">
    <property type="entry name" value="NACHT"/>
    <property type="match status" value="1"/>
</dbReference>
<dbReference type="InterPro" id="IPR019775">
    <property type="entry name" value="WD40_repeat_CS"/>
</dbReference>
<feature type="repeat" description="WD" evidence="3">
    <location>
        <begin position="1369"/>
        <end position="1410"/>
    </location>
</feature>
<dbReference type="Pfam" id="PF00400">
    <property type="entry name" value="WD40"/>
    <property type="match status" value="9"/>
</dbReference>
<feature type="repeat" description="WD" evidence="3">
    <location>
        <begin position="1156"/>
        <end position="1197"/>
    </location>
</feature>
<feature type="repeat" description="WD" evidence="3">
    <location>
        <begin position="1411"/>
        <end position="1452"/>
    </location>
</feature>
<dbReference type="PANTHER" id="PTHR22847">
    <property type="entry name" value="WD40 REPEAT PROTEIN"/>
    <property type="match status" value="1"/>
</dbReference>
<evidence type="ECO:0000259" key="4">
    <source>
        <dbReference type="PROSITE" id="PS50837"/>
    </source>
</evidence>
<name>A0A1U7GX05_9CYAN</name>
<feature type="repeat" description="WD" evidence="3">
    <location>
        <begin position="946"/>
        <end position="987"/>
    </location>
</feature>
<dbReference type="InterPro" id="IPR036322">
    <property type="entry name" value="WD40_repeat_dom_sf"/>
</dbReference>
<feature type="repeat" description="WD" evidence="3">
    <location>
        <begin position="904"/>
        <end position="945"/>
    </location>
</feature>
<feature type="domain" description="NACHT" evidence="4">
    <location>
        <begin position="357"/>
        <end position="483"/>
    </location>
</feature>
<dbReference type="EMBL" id="MRCA01000009">
    <property type="protein sequence ID" value="OKH12853.1"/>
    <property type="molecule type" value="Genomic_DNA"/>
</dbReference>
<dbReference type="FunFam" id="2.130.10.10:FF:000228">
    <property type="entry name" value="COMPASS-like H3K4 histone methylase component WDR5A"/>
    <property type="match status" value="1"/>
</dbReference>
<dbReference type="InterPro" id="IPR020472">
    <property type="entry name" value="WD40_PAC1"/>
</dbReference>
<organism evidence="5 6">
    <name type="scientific">Fischerella major NIES-592</name>
    <dbReference type="NCBI Taxonomy" id="210994"/>
    <lineage>
        <taxon>Bacteria</taxon>
        <taxon>Bacillati</taxon>
        <taxon>Cyanobacteriota</taxon>
        <taxon>Cyanophyceae</taxon>
        <taxon>Nostocales</taxon>
        <taxon>Hapalosiphonaceae</taxon>
        <taxon>Fischerella</taxon>
    </lineage>
</organism>
<feature type="repeat" description="WD" evidence="3">
    <location>
        <begin position="1327"/>
        <end position="1368"/>
    </location>
</feature>
<proteinExistence type="predicted"/>
<feature type="repeat" description="WD" evidence="3">
    <location>
        <begin position="1030"/>
        <end position="1071"/>
    </location>
</feature>
<dbReference type="Pfam" id="PF22722">
    <property type="entry name" value="NA-iREase1"/>
    <property type="match status" value="1"/>
</dbReference>
<sequence>MNFQDVIEIVESAVYKAKGRKLTDPELAVLRGSWQGLTYEKMAEGSPYKPNYLKGDVSHKFWKLLSEALGEEVSKRNFRAALQRAWLSHNAASQAQIMDDLNLVSQASGESDLSESKIESDSFNSDSKAGWSSQISYANFAYQGELNLFPQKTDFKQPSHLEKKIRSWFEALGYEFIPGGTRQDDFFDIIIHIPKRGGYDRILTRGVEGEINLNHLDGLCQAVLEYKPNEAWLVADLRISRAAREAIEEYKEKKELKFSYAASKAIAEYRKHRELELFCYTFDELIDEGVNFTPYFKWLEEQLKKRGINDKTYVPLACIKQEGVNPITGEPIVSCYHEADGWIDGYIDRWLDDPDKKHISILGEFGTGKTWFAFHYAGTALKRYQEAKRQGKTRPRLPLLIPLRDYTKALNVENVLAWFFFSVHNIPLTNLVFKQLNSMGKLLLIFDGFDEMAGKVDRRKVIDNFWELAKVVETGAKVILTCRAEHLPKLEKGRSLLNAALLNSIETEQPTSTKKLGPQFEVLELQTLSDNQICQMLCSRLQHKTLAERDAIVEQVTRNNKLLDLARRPVMIDLILDALPKIEVGQPVDLSHIYLLAVREKMARDIKAERTFTSAADKLYFLCELSWEMFVTDQMQLNYRKFPDRIRRLFGAVVQQPEEIDHWSYDMMGQSMLTRNADGDYELAHRSFLEFFIAYKLAAQLGVLAPDFVDLATESLHIDKKALPQAYTWLSYFQRQVDEQGKVIPIAPLKEFSTLSLNRLFDAFKFGELTNRQRDLTKAVLNLLEHMLDRSKTAGDRLLKIIKATRGKTEKEVGYVAGYAVTLLLQIDPEALAGEDLSHTVIQGADLTHANLQNTNFTGAYLDDSLFKEPFGSILSVAFSGEFLAIGSSNGEICLFQGQRRSICKGHNHWVRSIAFSPDGQKFASGSDDQSIKIWDIKTGKCFCTLEGHISCVRSVTFSHDGKLLASASEDGTIKIWNVDTGENLKTLTGHVGKIWSVAFSPVGTMLASGGEDKTIKLWDSNTGNCLKTLTGHENWVRSVAFCPNGQRLVSGGDDNTVRIWDIRTTKCCTNLLGHENWVRSVAFSPDGQRIVSGSDDNTVRIWDIQTNQCRNILYGHDNRVWSVAFSLDGQRIASGSDDQTVKTWDANTGLCLSTVRGYSNWILSVSFSPNSKYLASGSEDKIVRIWDIRNGKIATTLRGHTSRIWSVAYSPDGHLLASGSDDHTIRIWDIRQTKSKQCLRVLKDHNHWVRSVAFSPNGQLLASGSDDNTVRIWDVHRDTPPKILRGHGNWVRTVLFSPDGQLLASGSDDNTVRIWDVHTGNEIKILQGHNNLIRSIAFSPDSQIIASGSNDCTVKIWQIQTGECIQTITEHKNWVHSVIFSLDGHTLLSGSQDGTIHLWNIHEHKLIKSFEEDADEVLSIAFSPDRQLIASGIHDGMIRLRNMHTDESELPLSLKISKPYEGMNITAVVGLTEDQRANLKALGAIEIG</sequence>
<dbReference type="SUPFAM" id="SSF141571">
    <property type="entry name" value="Pentapeptide repeat-like"/>
    <property type="match status" value="1"/>
</dbReference>
<evidence type="ECO:0000313" key="5">
    <source>
        <dbReference type="EMBL" id="OKH12853.1"/>
    </source>
</evidence>
<evidence type="ECO:0000256" key="2">
    <source>
        <dbReference type="ARBA" id="ARBA00022737"/>
    </source>
</evidence>
<feature type="repeat" description="WD" evidence="3">
    <location>
        <begin position="1198"/>
        <end position="1239"/>
    </location>
</feature>
<dbReference type="InterPro" id="IPR054557">
    <property type="entry name" value="NA-iREase1_dom"/>
</dbReference>
<dbReference type="SUPFAM" id="SSF52540">
    <property type="entry name" value="P-loop containing nucleoside triphosphate hydrolases"/>
    <property type="match status" value="1"/>
</dbReference>
<dbReference type="SUPFAM" id="SSF50952">
    <property type="entry name" value="Soluble quinoprotein glucose dehydrogenase"/>
    <property type="match status" value="1"/>
</dbReference>
<protein>
    <recommendedName>
        <fullName evidence="4">NACHT domain-containing protein</fullName>
    </recommendedName>
</protein>
<feature type="repeat" description="WD" evidence="3">
    <location>
        <begin position="1285"/>
        <end position="1326"/>
    </location>
</feature>
<dbReference type="CDD" id="cd00200">
    <property type="entry name" value="WD40"/>
    <property type="match status" value="2"/>
</dbReference>
<feature type="repeat" description="WD" evidence="3">
    <location>
        <begin position="1243"/>
        <end position="1276"/>
    </location>
</feature>
<evidence type="ECO:0000256" key="1">
    <source>
        <dbReference type="ARBA" id="ARBA00022574"/>
    </source>
</evidence>
<gene>
    <name evidence="5" type="ORF">NIES592_16675</name>
</gene>
<keyword evidence="2" id="KW-0677">Repeat</keyword>
<dbReference type="SUPFAM" id="SSF50978">
    <property type="entry name" value="WD40 repeat-like"/>
    <property type="match status" value="2"/>
</dbReference>
<dbReference type="InterPro" id="IPR011041">
    <property type="entry name" value="Quinoprot_gluc/sorb_DH_b-prop"/>
</dbReference>
<keyword evidence="1 3" id="KW-0853">WD repeat</keyword>
<reference evidence="5 6" key="1">
    <citation type="submission" date="2016-11" db="EMBL/GenBank/DDBJ databases">
        <title>Draft Genome Sequences of Nine Cyanobacterial Strains from Diverse Habitats.</title>
        <authorList>
            <person name="Zhu T."/>
            <person name="Hou S."/>
            <person name="Lu X."/>
            <person name="Hess W.R."/>
        </authorList>
    </citation>
    <scope>NUCLEOTIDE SEQUENCE [LARGE SCALE GENOMIC DNA]</scope>
    <source>
        <strain evidence="5 6">NIES-592</strain>
    </source>
</reference>
<dbReference type="Proteomes" id="UP000186391">
    <property type="component" value="Unassembled WGS sequence"/>
</dbReference>
<dbReference type="PRINTS" id="PR00320">
    <property type="entry name" value="GPROTEINBRPT"/>
</dbReference>
<dbReference type="RefSeq" id="WP_073556340.1">
    <property type="nucleotide sequence ID" value="NZ_MRCA01000009.1"/>
</dbReference>
<keyword evidence="6" id="KW-1185">Reference proteome</keyword>
<dbReference type="PROSITE" id="PS50294">
    <property type="entry name" value="WD_REPEATS_REGION"/>
    <property type="match status" value="12"/>
</dbReference>